<organism evidence="2 3">
    <name type="scientific">Vitis vinifera</name>
    <name type="common">Grape</name>
    <dbReference type="NCBI Taxonomy" id="29760"/>
    <lineage>
        <taxon>Eukaryota</taxon>
        <taxon>Viridiplantae</taxon>
        <taxon>Streptophyta</taxon>
        <taxon>Embryophyta</taxon>
        <taxon>Tracheophyta</taxon>
        <taxon>Spermatophyta</taxon>
        <taxon>Magnoliopsida</taxon>
        <taxon>eudicotyledons</taxon>
        <taxon>Gunneridae</taxon>
        <taxon>Pentapetalae</taxon>
        <taxon>rosids</taxon>
        <taxon>Vitales</taxon>
        <taxon>Vitaceae</taxon>
        <taxon>Viteae</taxon>
        <taxon>Vitis</taxon>
    </lineage>
</organism>
<comment type="caution">
    <text evidence="2">The sequence shown here is derived from an EMBL/GenBank/DDBJ whole genome shotgun (WGS) entry which is preliminary data.</text>
</comment>
<name>A0A438JTA1_VITVI</name>
<gene>
    <name evidence="2" type="primary">VvCHDp000443_16</name>
    <name evidence="2" type="ORF">CK203_010675</name>
</gene>
<keyword evidence="1" id="KW-1133">Transmembrane helix</keyword>
<accession>A0A438JTA1</accession>
<dbReference type="EMBL" id="QGNW01000028">
    <property type="protein sequence ID" value="RVX12155.1"/>
    <property type="molecule type" value="Genomic_DNA"/>
</dbReference>
<dbReference type="Proteomes" id="UP000288805">
    <property type="component" value="Unassembled WGS sequence"/>
</dbReference>
<reference evidence="2 3" key="1">
    <citation type="journal article" date="2018" name="PLoS Genet.">
        <title>Population sequencing reveals clonal diversity and ancestral inbreeding in the grapevine cultivar Chardonnay.</title>
        <authorList>
            <person name="Roach M.J."/>
            <person name="Johnson D.L."/>
            <person name="Bohlmann J."/>
            <person name="van Vuuren H.J."/>
            <person name="Jones S.J."/>
            <person name="Pretorius I.S."/>
            <person name="Schmidt S.A."/>
            <person name="Borneman A.R."/>
        </authorList>
    </citation>
    <scope>NUCLEOTIDE SEQUENCE [LARGE SCALE GENOMIC DNA]</scope>
    <source>
        <strain evidence="3">cv. Chardonnay</strain>
        <tissue evidence="2">Leaf</tissue>
    </source>
</reference>
<proteinExistence type="predicted"/>
<sequence>MGSIIGGLIPFILNYNRSEVASVNDDTYIGFMCFMSAGIILTLAILHSSYVVRDNNNHCTNIKYSDVSTKVVEILKLFRNWKMLLMVPTNPAPSQVWDKDGKEIYIIGTRMG</sequence>
<evidence type="ECO:0000313" key="2">
    <source>
        <dbReference type="EMBL" id="RVX12155.1"/>
    </source>
</evidence>
<evidence type="ECO:0000256" key="1">
    <source>
        <dbReference type="SAM" id="Phobius"/>
    </source>
</evidence>
<dbReference type="AlphaFoldDB" id="A0A438JTA1"/>
<evidence type="ECO:0000313" key="3">
    <source>
        <dbReference type="Proteomes" id="UP000288805"/>
    </source>
</evidence>
<keyword evidence="1" id="KW-0472">Membrane</keyword>
<keyword evidence="1" id="KW-0812">Transmembrane</keyword>
<protein>
    <submittedName>
        <fullName evidence="2">UNC93-like protein 1</fullName>
    </submittedName>
</protein>
<feature type="transmembrane region" description="Helical" evidence="1">
    <location>
        <begin position="28"/>
        <end position="46"/>
    </location>
</feature>